<evidence type="ECO:0000259" key="1">
    <source>
        <dbReference type="Pfam" id="PF13480"/>
    </source>
</evidence>
<comment type="caution">
    <text evidence="2">The sequence shown here is derived from an EMBL/GenBank/DDBJ whole genome shotgun (WGS) entry which is preliminary data.</text>
</comment>
<dbReference type="Gene3D" id="3.40.630.30">
    <property type="match status" value="1"/>
</dbReference>
<dbReference type="Proteomes" id="UP000663791">
    <property type="component" value="Unassembled WGS sequence"/>
</dbReference>
<dbReference type="Pfam" id="PF13480">
    <property type="entry name" value="Acetyltransf_6"/>
    <property type="match status" value="1"/>
</dbReference>
<dbReference type="SUPFAM" id="SSF55729">
    <property type="entry name" value="Acyl-CoA N-acyltransferases (Nat)"/>
    <property type="match status" value="1"/>
</dbReference>
<dbReference type="AlphaFoldDB" id="A0A938YBJ7"/>
<dbReference type="EMBL" id="JAERTX010000011">
    <property type="protein sequence ID" value="MBM9460834.1"/>
    <property type="molecule type" value="Genomic_DNA"/>
</dbReference>
<dbReference type="InterPro" id="IPR038740">
    <property type="entry name" value="BioF2-like_GNAT_dom"/>
</dbReference>
<evidence type="ECO:0000313" key="2">
    <source>
        <dbReference type="EMBL" id="MBM9460834.1"/>
    </source>
</evidence>
<evidence type="ECO:0000313" key="3">
    <source>
        <dbReference type="Proteomes" id="UP000663791"/>
    </source>
</evidence>
<feature type="domain" description="BioF2-like acetyltransferase" evidence="1">
    <location>
        <begin position="164"/>
        <end position="304"/>
    </location>
</feature>
<proteinExistence type="predicted"/>
<sequence>MTVPTSLRRDGWEVVPAVRPTWEALMRTDPYALPSQAPAWVDALCATEPYRDCSLQLRSPEGRRLVLPMVRRTGVPASAATRSSMPGRWANGGLIAEDGVHEAADARAVVALLAGSGPLVIVPNPRLDDRWRSAAPWSYATGKHNYEVDTTGGFEEVWKHGFASSVRRAVRKAERSDVVVERDTTGRLLPLFVPLYEESVRRWAEGSGMPAWLAWRRAARLESLDKLQRVARGFGEACATWMAFVEGRPAAAIIVLTNGPNVEYWRGAMSLPLAGPVRANDLLHRLAIEDACTRGGARYSFGISTPGTSLARFKEGFGATAVPYAGYVLERFPVRRATRTTRRLARRSVVAVTSRAHARG</sequence>
<name>A0A938YBJ7_9ACTN</name>
<dbReference type="InterPro" id="IPR016181">
    <property type="entry name" value="Acyl_CoA_acyltransferase"/>
</dbReference>
<protein>
    <submittedName>
        <fullName evidence="2">GNAT family N-acetyltransferase</fullName>
    </submittedName>
</protein>
<reference evidence="2" key="1">
    <citation type="submission" date="2021-01" db="EMBL/GenBank/DDBJ databases">
        <title>Novel species in genus Nocardioides.</title>
        <authorList>
            <person name="Zhang G."/>
        </authorList>
    </citation>
    <scope>NUCLEOTIDE SEQUENCE</scope>
    <source>
        <strain evidence="2">Zg-536</strain>
    </source>
</reference>
<accession>A0A938YBJ7</accession>
<keyword evidence="3" id="KW-1185">Reference proteome</keyword>
<dbReference type="RefSeq" id="WP_205292152.1">
    <property type="nucleotide sequence ID" value="NZ_CP074406.1"/>
</dbReference>
<organism evidence="2 3">
    <name type="scientific">Nocardioides faecalis</name>
    <dbReference type="NCBI Taxonomy" id="2803858"/>
    <lineage>
        <taxon>Bacteria</taxon>
        <taxon>Bacillati</taxon>
        <taxon>Actinomycetota</taxon>
        <taxon>Actinomycetes</taxon>
        <taxon>Propionibacteriales</taxon>
        <taxon>Nocardioidaceae</taxon>
        <taxon>Nocardioides</taxon>
    </lineage>
</organism>
<gene>
    <name evidence="2" type="ORF">JK386_13065</name>
</gene>